<accession>G2Y2R6</accession>
<dbReference type="Proteomes" id="UP000008177">
    <property type="component" value="Unplaced contigs"/>
</dbReference>
<dbReference type="EMBL" id="FQ790285">
    <property type="protein sequence ID" value="CCD46956.1"/>
    <property type="molecule type" value="Genomic_DNA"/>
</dbReference>
<name>G2Y2R6_BOTF4</name>
<evidence type="ECO:0000313" key="3">
    <source>
        <dbReference type="Proteomes" id="UP000008177"/>
    </source>
</evidence>
<reference evidence="3" key="1">
    <citation type="journal article" date="2011" name="PLoS Genet.">
        <title>Genomic analysis of the necrotrophic fungal pathogens Sclerotinia sclerotiorum and Botrytis cinerea.</title>
        <authorList>
            <person name="Amselem J."/>
            <person name="Cuomo C.A."/>
            <person name="van Kan J.A."/>
            <person name="Viaud M."/>
            <person name="Benito E.P."/>
            <person name="Couloux A."/>
            <person name="Coutinho P.M."/>
            <person name="de Vries R.P."/>
            <person name="Dyer P.S."/>
            <person name="Fillinger S."/>
            <person name="Fournier E."/>
            <person name="Gout L."/>
            <person name="Hahn M."/>
            <person name="Kohn L."/>
            <person name="Lapalu N."/>
            <person name="Plummer K.M."/>
            <person name="Pradier J.M."/>
            <person name="Quevillon E."/>
            <person name="Sharon A."/>
            <person name="Simon A."/>
            <person name="ten Have A."/>
            <person name="Tudzynski B."/>
            <person name="Tudzynski P."/>
            <person name="Wincker P."/>
            <person name="Andrew M."/>
            <person name="Anthouard V."/>
            <person name="Beever R.E."/>
            <person name="Beffa R."/>
            <person name="Benoit I."/>
            <person name="Bouzid O."/>
            <person name="Brault B."/>
            <person name="Chen Z."/>
            <person name="Choquer M."/>
            <person name="Collemare J."/>
            <person name="Cotton P."/>
            <person name="Danchin E.G."/>
            <person name="Da Silva C."/>
            <person name="Gautier A."/>
            <person name="Giraud C."/>
            <person name="Giraud T."/>
            <person name="Gonzalez C."/>
            <person name="Grossetete S."/>
            <person name="Guldener U."/>
            <person name="Henrissat B."/>
            <person name="Howlett B.J."/>
            <person name="Kodira C."/>
            <person name="Kretschmer M."/>
            <person name="Lappartient A."/>
            <person name="Leroch M."/>
            <person name="Levis C."/>
            <person name="Mauceli E."/>
            <person name="Neuveglise C."/>
            <person name="Oeser B."/>
            <person name="Pearson M."/>
            <person name="Poulain J."/>
            <person name="Poussereau N."/>
            <person name="Quesneville H."/>
            <person name="Rascle C."/>
            <person name="Schumacher J."/>
            <person name="Segurens B."/>
            <person name="Sexton A."/>
            <person name="Silva E."/>
            <person name="Sirven C."/>
            <person name="Soanes D.M."/>
            <person name="Talbot N.J."/>
            <person name="Templeton M."/>
            <person name="Yandava C."/>
            <person name="Yarden O."/>
            <person name="Zeng Q."/>
            <person name="Rollins J.A."/>
            <person name="Lebrun M.H."/>
            <person name="Dickman M."/>
        </authorList>
    </citation>
    <scope>NUCLEOTIDE SEQUENCE [LARGE SCALE GENOMIC DNA]</scope>
    <source>
        <strain evidence="3">T4</strain>
    </source>
</reference>
<sequence length="84" mass="9713">MSHPKLLGIADRSQPVATPKLSYRTDRPSPASERYIPPVVPASWMERLSWTRREQTLMPSISGRNRNGLRFTFRITATQMKWAE</sequence>
<proteinExistence type="predicted"/>
<organism evidence="2 3">
    <name type="scientific">Botryotinia fuckeliana (strain T4)</name>
    <name type="common">Noble rot fungus</name>
    <name type="synonym">Botrytis cinerea</name>
    <dbReference type="NCBI Taxonomy" id="999810"/>
    <lineage>
        <taxon>Eukaryota</taxon>
        <taxon>Fungi</taxon>
        <taxon>Dikarya</taxon>
        <taxon>Ascomycota</taxon>
        <taxon>Pezizomycotina</taxon>
        <taxon>Leotiomycetes</taxon>
        <taxon>Helotiales</taxon>
        <taxon>Sclerotiniaceae</taxon>
        <taxon>Botrytis</taxon>
    </lineage>
</organism>
<gene>
    <name evidence="2" type="ORF">BofuT4_uP038580.1</name>
</gene>
<protein>
    <submittedName>
        <fullName evidence="2">Uncharacterized protein</fullName>
    </submittedName>
</protein>
<evidence type="ECO:0000313" key="2">
    <source>
        <dbReference type="EMBL" id="CCD46956.1"/>
    </source>
</evidence>
<evidence type="ECO:0000256" key="1">
    <source>
        <dbReference type="SAM" id="MobiDB-lite"/>
    </source>
</evidence>
<dbReference type="InParanoid" id="G2Y2R6"/>
<dbReference type="HOGENOM" id="CLU_2527178_0_0_1"/>
<feature type="region of interest" description="Disordered" evidence="1">
    <location>
        <begin position="1"/>
        <end position="34"/>
    </location>
</feature>
<dbReference type="AlphaFoldDB" id="G2Y2R6"/>